<sequence>MESPRRRSAAEGDKDLRGCSPGGDTSRSGCNSSPETPGRSGETGDESLSQQTTPQLLRRRDKSFTVDPGGLVWDAGSLSMPSAASGSGGEAPAECWICRESGGPLVRPCRCRGTMAGVHAACVEAWVRCHRREPRRELPHCPVCRAPYRGCDRRPGLYTFVTQAARSAARQLHSAVREGLHLALLGLSLAQHGALGEGGLGREQAVSDRARWWRFAPLWADTEGKAVPVPDAAVPLPPPLATLALVVLILLKTAVLVASLPAGRMGPPGRWARPFFTPDLWRIVRTVADLLAVSILLGLQCVRGGLPPGYFALAGMAALAPAVPFLVAYPVSVWLREVVLFLSFITAMPALTLFELGRLVVRHRRHLGNPLDGRTHVILALVVMSLCLGCHSLRPATALIMAHTALLVVGLWERVMVNLLPWQDSQAWWAAVLIALEVVSMICGQIRLSLVLLLVALRTLNQVAVHPRPQAIFQGSLWWCVLLLVGEVSGVAFGRARGTPADAFPAQVVAVVWLGLLCGLACAVNWRRGLRHYHSWQRRHAAFVLCTSGASHEGVKTLFRMVPPVMPGSAVGGAAEALEEGEARPHDADLAPSLEANIDIPDLIVG</sequence>
<feature type="transmembrane region" description="Helical" evidence="5">
    <location>
        <begin position="428"/>
        <end position="455"/>
    </location>
</feature>
<accession>A0A7S4PX47</accession>
<feature type="transmembrane region" description="Helical" evidence="5">
    <location>
        <begin position="476"/>
        <end position="494"/>
    </location>
</feature>
<feature type="domain" description="RING-CH-type" evidence="6">
    <location>
        <begin position="87"/>
        <end position="151"/>
    </location>
</feature>
<dbReference type="Gene3D" id="3.30.40.10">
    <property type="entry name" value="Zinc/RING finger domain, C3HC4 (zinc finger)"/>
    <property type="match status" value="1"/>
</dbReference>
<dbReference type="AlphaFoldDB" id="A0A7S4PX47"/>
<dbReference type="PANTHER" id="PTHR20893:SF2">
    <property type="entry name" value="LD08641P"/>
    <property type="match status" value="1"/>
</dbReference>
<organism evidence="7">
    <name type="scientific">Alexandrium monilatum</name>
    <dbReference type="NCBI Taxonomy" id="311494"/>
    <lineage>
        <taxon>Eukaryota</taxon>
        <taxon>Sar</taxon>
        <taxon>Alveolata</taxon>
        <taxon>Dinophyceae</taxon>
        <taxon>Gonyaulacales</taxon>
        <taxon>Pyrocystaceae</taxon>
        <taxon>Alexandrium</taxon>
    </lineage>
</organism>
<keyword evidence="1" id="KW-0479">Metal-binding</keyword>
<dbReference type="Pfam" id="PF12906">
    <property type="entry name" value="RINGv"/>
    <property type="match status" value="1"/>
</dbReference>
<keyword evidence="3" id="KW-0862">Zinc</keyword>
<name>A0A7S4PX47_9DINO</name>
<dbReference type="PROSITE" id="PS51292">
    <property type="entry name" value="ZF_RING_CH"/>
    <property type="match status" value="1"/>
</dbReference>
<dbReference type="EMBL" id="HBNR01007040">
    <property type="protein sequence ID" value="CAE4565003.1"/>
    <property type="molecule type" value="Transcribed_RNA"/>
</dbReference>
<evidence type="ECO:0000256" key="3">
    <source>
        <dbReference type="ARBA" id="ARBA00022833"/>
    </source>
</evidence>
<evidence type="ECO:0000256" key="2">
    <source>
        <dbReference type="ARBA" id="ARBA00022771"/>
    </source>
</evidence>
<feature type="transmembrane region" description="Helical" evidence="5">
    <location>
        <begin position="377"/>
        <end position="408"/>
    </location>
</feature>
<dbReference type="GO" id="GO:0008270">
    <property type="term" value="F:zinc ion binding"/>
    <property type="evidence" value="ECO:0007669"/>
    <property type="project" value="UniProtKB-KW"/>
</dbReference>
<protein>
    <recommendedName>
        <fullName evidence="6">RING-CH-type domain-containing protein</fullName>
    </recommendedName>
</protein>
<dbReference type="SMART" id="SM00744">
    <property type="entry name" value="RINGv"/>
    <property type="match status" value="1"/>
</dbReference>
<feature type="compositionally biased region" description="Basic and acidic residues" evidence="4">
    <location>
        <begin position="1"/>
        <end position="17"/>
    </location>
</feature>
<feature type="transmembrane region" description="Helical" evidence="5">
    <location>
        <begin position="506"/>
        <end position="526"/>
    </location>
</feature>
<keyword evidence="2" id="KW-0863">Zinc-finger</keyword>
<proteinExistence type="predicted"/>
<feature type="compositionally biased region" description="Polar residues" evidence="4">
    <location>
        <begin position="23"/>
        <end position="35"/>
    </location>
</feature>
<keyword evidence="5" id="KW-1133">Transmembrane helix</keyword>
<feature type="region of interest" description="Disordered" evidence="4">
    <location>
        <begin position="1"/>
        <end position="64"/>
    </location>
</feature>
<keyword evidence="5" id="KW-0472">Membrane</keyword>
<evidence type="ECO:0000256" key="5">
    <source>
        <dbReference type="SAM" id="Phobius"/>
    </source>
</evidence>
<evidence type="ECO:0000313" key="7">
    <source>
        <dbReference type="EMBL" id="CAE4565003.1"/>
    </source>
</evidence>
<feature type="transmembrane region" description="Helical" evidence="5">
    <location>
        <begin position="240"/>
        <end position="260"/>
    </location>
</feature>
<feature type="transmembrane region" description="Helical" evidence="5">
    <location>
        <begin position="280"/>
        <end position="299"/>
    </location>
</feature>
<dbReference type="PANTHER" id="PTHR20893">
    <property type="entry name" value="LD08641P"/>
    <property type="match status" value="1"/>
</dbReference>
<gene>
    <name evidence="7" type="ORF">AMON00008_LOCUS4622</name>
</gene>
<reference evidence="7" key="1">
    <citation type="submission" date="2021-01" db="EMBL/GenBank/DDBJ databases">
        <authorList>
            <person name="Corre E."/>
            <person name="Pelletier E."/>
            <person name="Niang G."/>
            <person name="Scheremetjew M."/>
            <person name="Finn R."/>
            <person name="Kale V."/>
            <person name="Holt S."/>
            <person name="Cochrane G."/>
            <person name="Meng A."/>
            <person name="Brown T."/>
            <person name="Cohen L."/>
        </authorList>
    </citation>
    <scope>NUCLEOTIDE SEQUENCE</scope>
    <source>
        <strain evidence="7">CCMP3105</strain>
    </source>
</reference>
<dbReference type="SUPFAM" id="SSF57850">
    <property type="entry name" value="RING/U-box"/>
    <property type="match status" value="1"/>
</dbReference>
<evidence type="ECO:0000259" key="6">
    <source>
        <dbReference type="PROSITE" id="PS51292"/>
    </source>
</evidence>
<feature type="transmembrane region" description="Helical" evidence="5">
    <location>
        <begin position="311"/>
        <end position="332"/>
    </location>
</feature>
<dbReference type="CDD" id="cd16495">
    <property type="entry name" value="RING_CH-C4HC3_MARCH"/>
    <property type="match status" value="1"/>
</dbReference>
<evidence type="ECO:0000256" key="1">
    <source>
        <dbReference type="ARBA" id="ARBA00022723"/>
    </source>
</evidence>
<feature type="compositionally biased region" description="Polar residues" evidence="4">
    <location>
        <begin position="46"/>
        <end position="55"/>
    </location>
</feature>
<dbReference type="InterPro" id="IPR011016">
    <property type="entry name" value="Znf_RING-CH"/>
</dbReference>
<evidence type="ECO:0000256" key="4">
    <source>
        <dbReference type="SAM" id="MobiDB-lite"/>
    </source>
</evidence>
<dbReference type="InterPro" id="IPR013083">
    <property type="entry name" value="Znf_RING/FYVE/PHD"/>
</dbReference>
<keyword evidence="5" id="KW-0812">Transmembrane</keyword>
<feature type="transmembrane region" description="Helical" evidence="5">
    <location>
        <begin position="338"/>
        <end position="356"/>
    </location>
</feature>